<reference evidence="2" key="1">
    <citation type="submission" date="2011-07" db="EMBL/GenBank/DDBJ databases">
        <authorList>
            <person name="Stanhope M.J."/>
            <person name="Durkin A.S."/>
            <person name="Hostetler J."/>
            <person name="Kim M."/>
            <person name="Radune D."/>
            <person name="Singh I."/>
            <person name="Town C.D."/>
        </authorList>
    </citation>
    <scope>NUCLEOTIDE SEQUENCE [LARGE SCALE GENOMIC DNA]</scope>
    <source>
        <strain evidence="2">HS-6</strain>
    </source>
</reference>
<feature type="transmembrane region" description="Helical" evidence="1">
    <location>
        <begin position="219"/>
        <end position="237"/>
    </location>
</feature>
<evidence type="ECO:0000313" key="3">
    <source>
        <dbReference type="Proteomes" id="UP000004322"/>
    </source>
</evidence>
<feature type="transmembrane region" description="Helical" evidence="1">
    <location>
        <begin position="79"/>
        <end position="100"/>
    </location>
</feature>
<organism evidence="2 3">
    <name type="scientific">Streptococcus criceti HS-6</name>
    <dbReference type="NCBI Taxonomy" id="873449"/>
    <lineage>
        <taxon>Bacteria</taxon>
        <taxon>Bacillati</taxon>
        <taxon>Bacillota</taxon>
        <taxon>Bacilli</taxon>
        <taxon>Lactobacillales</taxon>
        <taxon>Streptococcaceae</taxon>
        <taxon>Streptococcus</taxon>
    </lineage>
</organism>
<evidence type="ECO:0000256" key="1">
    <source>
        <dbReference type="SAM" id="Phobius"/>
    </source>
</evidence>
<feature type="transmembrane region" description="Helical" evidence="1">
    <location>
        <begin position="46"/>
        <end position="73"/>
    </location>
</feature>
<dbReference type="Proteomes" id="UP000004322">
    <property type="component" value="Unassembled WGS sequence"/>
</dbReference>
<feature type="transmembrane region" description="Helical" evidence="1">
    <location>
        <begin position="194"/>
        <end position="213"/>
    </location>
</feature>
<dbReference type="AlphaFoldDB" id="G5JS02"/>
<feature type="transmembrane region" description="Helical" evidence="1">
    <location>
        <begin position="6"/>
        <end position="25"/>
    </location>
</feature>
<accession>G5JS02</accession>
<protein>
    <submittedName>
        <fullName evidence="2">Uncharacterized protein</fullName>
    </submittedName>
</protein>
<dbReference type="STRING" id="873449.STRCR_2081"/>
<dbReference type="RefSeq" id="WP_004225592.1">
    <property type="nucleotide sequence ID" value="NZ_AEUV02000002.1"/>
</dbReference>
<sequence length="263" mass="30943">MHLACVFIICSWLLVFLNFMFTSNRQKNLTEKKKKYGLREEDVRKISNLASIEIVVGVIFFNITTFICIYLKFKYNWSSSVLPITTYFLFVISICIMAYISQFEPERFDNELKADSNYSLNKWNYLAFKYTGKTRQEIKKINKENPREAEFRKVKDELSKMTEDERNSILFCLGEAENTVRSYIFKFIKNNWKVLFAEISLVSVVGIIFTIMGEDIIKTIKTIVVLIILSIIFIYWLNNKTSLNRKINTSKNLKEIINKINNG</sequence>
<proteinExistence type="predicted"/>
<keyword evidence="1" id="KW-0472">Membrane</keyword>
<evidence type="ECO:0000313" key="2">
    <source>
        <dbReference type="EMBL" id="EHI73519.1"/>
    </source>
</evidence>
<keyword evidence="1" id="KW-0812">Transmembrane</keyword>
<name>G5JS02_STRCG</name>
<comment type="caution">
    <text evidence="2">The sequence shown here is derived from an EMBL/GenBank/DDBJ whole genome shotgun (WGS) entry which is preliminary data.</text>
</comment>
<keyword evidence="3" id="KW-1185">Reference proteome</keyword>
<keyword evidence="1" id="KW-1133">Transmembrane helix</keyword>
<dbReference type="EMBL" id="AEUV02000002">
    <property type="protein sequence ID" value="EHI73519.1"/>
    <property type="molecule type" value="Genomic_DNA"/>
</dbReference>
<gene>
    <name evidence="2" type="ORF">STRCR_2081</name>
</gene>